<dbReference type="HOGENOM" id="CLU_093552_2_0_1"/>
<dbReference type="GeneID" id="19341373"/>
<dbReference type="AlphaFoldDB" id="M3A640"/>
<dbReference type="EMBL" id="KB446561">
    <property type="protein sequence ID" value="EME80081.1"/>
    <property type="molecule type" value="Genomic_DNA"/>
</dbReference>
<gene>
    <name evidence="2" type="ORF">MYCFIDRAFT_77864</name>
</gene>
<dbReference type="Proteomes" id="UP000016932">
    <property type="component" value="Unassembled WGS sequence"/>
</dbReference>
<name>M3A640_PSEFD</name>
<keyword evidence="3" id="KW-1185">Reference proteome</keyword>
<dbReference type="VEuPathDB" id="FungiDB:MYCFIDRAFT_77864"/>
<evidence type="ECO:0000256" key="1">
    <source>
        <dbReference type="SAM" id="MobiDB-lite"/>
    </source>
</evidence>
<dbReference type="eggNOG" id="ENOG502TKKB">
    <property type="taxonomic scope" value="Eukaryota"/>
</dbReference>
<feature type="region of interest" description="Disordered" evidence="1">
    <location>
        <begin position="1"/>
        <end position="47"/>
    </location>
</feature>
<dbReference type="OrthoDB" id="5422613at2759"/>
<dbReference type="KEGG" id="pfj:MYCFIDRAFT_77864"/>
<sequence length="189" mass="21033">MAFDSDTDPYPEDESVNEDDHEEEEEEEEQESSEIDHEDYQEVRDVSSPVPMNATLADAISTAPETKIRALLQHIVSEIPAANAIASRKLLASTTTTGVKRKAYEKCKNCGDDYDVSQNYKGACFYHEGEKELDNAGDFWADHDSDCHGDPESFVDDPNMEEGFIWSCCEQSGSADGCVISKHQPKEAQ</sequence>
<reference evidence="2 3" key="1">
    <citation type="journal article" date="2012" name="PLoS Pathog.">
        <title>Diverse lifestyles and strategies of plant pathogenesis encoded in the genomes of eighteen Dothideomycetes fungi.</title>
        <authorList>
            <person name="Ohm R.A."/>
            <person name="Feau N."/>
            <person name="Henrissat B."/>
            <person name="Schoch C.L."/>
            <person name="Horwitz B.A."/>
            <person name="Barry K.W."/>
            <person name="Condon B.J."/>
            <person name="Copeland A.C."/>
            <person name="Dhillon B."/>
            <person name="Glaser F."/>
            <person name="Hesse C.N."/>
            <person name="Kosti I."/>
            <person name="LaButti K."/>
            <person name="Lindquist E.A."/>
            <person name="Lucas S."/>
            <person name="Salamov A.A."/>
            <person name="Bradshaw R.E."/>
            <person name="Ciuffetti L."/>
            <person name="Hamelin R.C."/>
            <person name="Kema G.H.J."/>
            <person name="Lawrence C."/>
            <person name="Scott J.A."/>
            <person name="Spatafora J.W."/>
            <person name="Turgeon B.G."/>
            <person name="de Wit P.J.G.M."/>
            <person name="Zhong S."/>
            <person name="Goodwin S.B."/>
            <person name="Grigoriev I.V."/>
        </authorList>
    </citation>
    <scope>NUCLEOTIDE SEQUENCE [LARGE SCALE GENOMIC DNA]</scope>
    <source>
        <strain evidence="2 3">CIRAD86</strain>
    </source>
</reference>
<proteinExistence type="predicted"/>
<dbReference type="PANTHER" id="PTHR38167">
    <property type="entry name" value="C2H2-TYPE DOMAIN-CONTAINING PROTEIN"/>
    <property type="match status" value="1"/>
</dbReference>
<protein>
    <recommendedName>
        <fullName evidence="4">C2H2-type domain-containing protein</fullName>
    </recommendedName>
</protein>
<feature type="compositionally biased region" description="Basic and acidic residues" evidence="1">
    <location>
        <begin position="34"/>
        <end position="45"/>
    </location>
</feature>
<dbReference type="RefSeq" id="XP_007928908.1">
    <property type="nucleotide sequence ID" value="XM_007930717.1"/>
</dbReference>
<evidence type="ECO:0000313" key="3">
    <source>
        <dbReference type="Proteomes" id="UP000016932"/>
    </source>
</evidence>
<dbReference type="PANTHER" id="PTHR38167:SF1">
    <property type="entry name" value="C2H2-TYPE DOMAIN-CONTAINING PROTEIN"/>
    <property type="match status" value="1"/>
</dbReference>
<accession>M3A640</accession>
<feature type="compositionally biased region" description="Acidic residues" evidence="1">
    <location>
        <begin position="1"/>
        <end position="33"/>
    </location>
</feature>
<dbReference type="STRING" id="383855.M3A640"/>
<evidence type="ECO:0000313" key="2">
    <source>
        <dbReference type="EMBL" id="EME80081.1"/>
    </source>
</evidence>
<organism evidence="2 3">
    <name type="scientific">Pseudocercospora fijiensis (strain CIRAD86)</name>
    <name type="common">Black leaf streak disease fungus</name>
    <name type="synonym">Mycosphaerella fijiensis</name>
    <dbReference type="NCBI Taxonomy" id="383855"/>
    <lineage>
        <taxon>Eukaryota</taxon>
        <taxon>Fungi</taxon>
        <taxon>Dikarya</taxon>
        <taxon>Ascomycota</taxon>
        <taxon>Pezizomycotina</taxon>
        <taxon>Dothideomycetes</taxon>
        <taxon>Dothideomycetidae</taxon>
        <taxon>Mycosphaerellales</taxon>
        <taxon>Mycosphaerellaceae</taxon>
        <taxon>Pseudocercospora</taxon>
    </lineage>
</organism>
<feature type="non-terminal residue" evidence="2">
    <location>
        <position position="189"/>
    </location>
</feature>
<evidence type="ECO:0008006" key="4">
    <source>
        <dbReference type="Google" id="ProtNLM"/>
    </source>
</evidence>